<protein>
    <submittedName>
        <fullName evidence="1">Uncharacterized protein</fullName>
    </submittedName>
</protein>
<reference evidence="1 2" key="1">
    <citation type="submission" date="2019-10" db="EMBL/GenBank/DDBJ databases">
        <authorList>
            <person name="Karimi E."/>
        </authorList>
    </citation>
    <scope>NUCLEOTIDE SEQUENCE [LARGE SCALE GENOMIC DNA]</scope>
    <source>
        <strain evidence="1">Aeromonas sp. 8C</strain>
    </source>
</reference>
<organism evidence="1 2">
    <name type="scientific">Aeromonas veronii</name>
    <dbReference type="NCBI Taxonomy" id="654"/>
    <lineage>
        <taxon>Bacteria</taxon>
        <taxon>Pseudomonadati</taxon>
        <taxon>Pseudomonadota</taxon>
        <taxon>Gammaproteobacteria</taxon>
        <taxon>Aeromonadales</taxon>
        <taxon>Aeromonadaceae</taxon>
        <taxon>Aeromonas</taxon>
    </lineage>
</organism>
<sequence>MDANEAAVGENSVKVGVAASFDYHFPTLICLL</sequence>
<gene>
    <name evidence="1" type="ORF">AERO8C_20007</name>
</gene>
<accession>A0A653KZT9</accession>
<dbReference type="AlphaFoldDB" id="A0A653KZT9"/>
<proteinExistence type="predicted"/>
<dbReference type="EMBL" id="CABWLC010000012">
    <property type="protein sequence ID" value="VXA84716.1"/>
    <property type="molecule type" value="Genomic_DNA"/>
</dbReference>
<evidence type="ECO:0000313" key="1">
    <source>
        <dbReference type="EMBL" id="VXA84716.1"/>
    </source>
</evidence>
<name>A0A653KZT9_AERVE</name>
<evidence type="ECO:0000313" key="2">
    <source>
        <dbReference type="Proteomes" id="UP000439123"/>
    </source>
</evidence>
<dbReference type="Proteomes" id="UP000439123">
    <property type="component" value="Unassembled WGS sequence"/>
</dbReference>